<feature type="compositionally biased region" description="Low complexity" evidence="1">
    <location>
        <begin position="446"/>
        <end position="457"/>
    </location>
</feature>
<feature type="transmembrane region" description="Helical" evidence="2">
    <location>
        <begin position="6"/>
        <end position="26"/>
    </location>
</feature>
<reference evidence="3" key="1">
    <citation type="journal article" date="2020" name="Stud. Mycol.">
        <title>101 Dothideomycetes genomes: a test case for predicting lifestyles and emergence of pathogens.</title>
        <authorList>
            <person name="Haridas S."/>
            <person name="Albert R."/>
            <person name="Binder M."/>
            <person name="Bloem J."/>
            <person name="Labutti K."/>
            <person name="Salamov A."/>
            <person name="Andreopoulos B."/>
            <person name="Baker S."/>
            <person name="Barry K."/>
            <person name="Bills G."/>
            <person name="Bluhm B."/>
            <person name="Cannon C."/>
            <person name="Castanera R."/>
            <person name="Culley D."/>
            <person name="Daum C."/>
            <person name="Ezra D."/>
            <person name="Gonzalez J."/>
            <person name="Henrissat B."/>
            <person name="Kuo A."/>
            <person name="Liang C."/>
            <person name="Lipzen A."/>
            <person name="Lutzoni F."/>
            <person name="Magnuson J."/>
            <person name="Mondo S."/>
            <person name="Nolan M."/>
            <person name="Ohm R."/>
            <person name="Pangilinan J."/>
            <person name="Park H.-J."/>
            <person name="Ramirez L."/>
            <person name="Alfaro M."/>
            <person name="Sun H."/>
            <person name="Tritt A."/>
            <person name="Yoshinaga Y."/>
            <person name="Zwiers L.-H."/>
            <person name="Turgeon B."/>
            <person name="Goodwin S."/>
            <person name="Spatafora J."/>
            <person name="Crous P."/>
            <person name="Grigoriev I."/>
        </authorList>
    </citation>
    <scope>NUCLEOTIDE SEQUENCE</scope>
    <source>
        <strain evidence="3">CBS 161.51</strain>
    </source>
</reference>
<dbReference type="EMBL" id="ML976115">
    <property type="protein sequence ID" value="KAF1938092.1"/>
    <property type="molecule type" value="Genomic_DNA"/>
</dbReference>
<gene>
    <name evidence="3" type="ORF">EJ02DRAFT_514778</name>
</gene>
<dbReference type="Proteomes" id="UP000800038">
    <property type="component" value="Unassembled WGS sequence"/>
</dbReference>
<dbReference type="AlphaFoldDB" id="A0A6A5SDX8"/>
<feature type="region of interest" description="Disordered" evidence="1">
    <location>
        <begin position="524"/>
        <end position="671"/>
    </location>
</feature>
<feature type="region of interest" description="Disordered" evidence="1">
    <location>
        <begin position="394"/>
        <end position="419"/>
    </location>
</feature>
<keyword evidence="2" id="KW-0812">Transmembrane</keyword>
<protein>
    <submittedName>
        <fullName evidence="3">Uncharacterized protein</fullName>
    </submittedName>
</protein>
<organism evidence="3 4">
    <name type="scientific">Clathrospora elynae</name>
    <dbReference type="NCBI Taxonomy" id="706981"/>
    <lineage>
        <taxon>Eukaryota</taxon>
        <taxon>Fungi</taxon>
        <taxon>Dikarya</taxon>
        <taxon>Ascomycota</taxon>
        <taxon>Pezizomycotina</taxon>
        <taxon>Dothideomycetes</taxon>
        <taxon>Pleosporomycetidae</taxon>
        <taxon>Pleosporales</taxon>
        <taxon>Diademaceae</taxon>
        <taxon>Clathrospora</taxon>
    </lineage>
</organism>
<keyword evidence="2" id="KW-1133">Transmembrane helix</keyword>
<feature type="compositionally biased region" description="Polar residues" evidence="1">
    <location>
        <begin position="288"/>
        <end position="297"/>
    </location>
</feature>
<evidence type="ECO:0000256" key="2">
    <source>
        <dbReference type="SAM" id="Phobius"/>
    </source>
</evidence>
<feature type="region of interest" description="Disordered" evidence="1">
    <location>
        <begin position="443"/>
        <end position="482"/>
    </location>
</feature>
<feature type="compositionally biased region" description="Basic and acidic residues" evidence="1">
    <location>
        <begin position="529"/>
        <end position="548"/>
    </location>
</feature>
<feature type="compositionally biased region" description="Basic and acidic residues" evidence="1">
    <location>
        <begin position="251"/>
        <end position="287"/>
    </location>
</feature>
<evidence type="ECO:0000313" key="4">
    <source>
        <dbReference type="Proteomes" id="UP000800038"/>
    </source>
</evidence>
<dbReference type="OrthoDB" id="3796969at2759"/>
<feature type="compositionally biased region" description="Basic and acidic residues" evidence="1">
    <location>
        <begin position="597"/>
        <end position="614"/>
    </location>
</feature>
<feature type="compositionally biased region" description="Polar residues" evidence="1">
    <location>
        <begin position="659"/>
        <end position="671"/>
    </location>
</feature>
<evidence type="ECO:0000256" key="1">
    <source>
        <dbReference type="SAM" id="MobiDB-lite"/>
    </source>
</evidence>
<keyword evidence="4" id="KW-1185">Reference proteome</keyword>
<keyword evidence="2" id="KW-0472">Membrane</keyword>
<feature type="region of interest" description="Disordered" evidence="1">
    <location>
        <begin position="250"/>
        <end position="303"/>
    </location>
</feature>
<accession>A0A6A5SDX8</accession>
<evidence type="ECO:0000313" key="3">
    <source>
        <dbReference type="EMBL" id="KAF1938092.1"/>
    </source>
</evidence>
<feature type="compositionally biased region" description="Pro residues" evidence="1">
    <location>
        <begin position="618"/>
        <end position="628"/>
    </location>
</feature>
<feature type="transmembrane region" description="Helical" evidence="2">
    <location>
        <begin position="195"/>
        <end position="217"/>
    </location>
</feature>
<name>A0A6A5SDX8_9PLEO</name>
<sequence>MKYRDAMILTVVLIVLFCCFFGWCLYKSCHRAIDAEFHELTYRRNAEGAAAKNSSGSGGSKNYQDLGFGCATCDAKTRIPYGGTKLHMFASSMYDHSTRSRKPELWQSMHLTGDGSMSYMKLKKPHDPGSGYLSFRMFAALLIPRTNMRIIVVCSASLKCSPMPNFCLLARLNLPFFSIVSQTFHHCNTMANANLIIALVFAGIFGAALIWLALWYIHRYIHQRCLELDHWFHLLSPRQPTPPPCVYVGKIEQREQSKQRSRSAKRERGRSENARPREQYGSRDRGSHQASNSNKEWPSNRDVENARPTIQINPPMQNPLYGQPYYPVIGWQEYPQQMMHPQMSMPWQSQGAPQISPYAMPATVPQQPLPQMAAAIPEPARYPPQYRQPYGEIYSEAPKSNQPRSSPARPKSPRKRGRRVNKVDFFHICDEYPPFIREALKKEAPSSSISSSSSSVSGTTQEVPRDSIPQATPGFADTLPFQFPQYPHQASRAYNAPTSFPRQWMGGRTGGDGADYQARYAPFTPITGHAERPWDFKAPRSRTYERRQRTTSPSDGKPQLERRRKQREQRGVNNTRIYEPKRGGKREEQTSDGQQDDSGKDQRQSQRSAVKERSPVPQDVPPYWPMPVPVVEEPLTPTSQQPNLPKKPSASGTGCPRMSPTSSVSSLDKGE</sequence>
<proteinExistence type="predicted"/>
<feature type="compositionally biased region" description="Basic and acidic residues" evidence="1">
    <location>
        <begin position="578"/>
        <end position="589"/>
    </location>
</feature>